<proteinExistence type="predicted"/>
<dbReference type="Gene3D" id="3.55.50.30">
    <property type="match status" value="1"/>
</dbReference>
<dbReference type="Gene3D" id="2.60.120.1440">
    <property type="match status" value="1"/>
</dbReference>
<dbReference type="Pfam" id="PF04773">
    <property type="entry name" value="FecR"/>
    <property type="match status" value="1"/>
</dbReference>
<protein>
    <submittedName>
        <fullName evidence="4">Fe2+-dicitrate sensor, membrane component</fullName>
    </submittedName>
</protein>
<accession>H8KQG4</accession>
<dbReference type="STRING" id="929556.Solca_1505"/>
<dbReference type="AlphaFoldDB" id="H8KQG4"/>
<dbReference type="EMBL" id="CP003349">
    <property type="protein sequence ID" value="AFD06580.1"/>
    <property type="molecule type" value="Genomic_DNA"/>
</dbReference>
<dbReference type="InterPro" id="IPR032508">
    <property type="entry name" value="FecR_C"/>
</dbReference>
<feature type="domain" description="Protein FecR C-terminal" evidence="3">
    <location>
        <begin position="349"/>
        <end position="418"/>
    </location>
</feature>
<dbReference type="OrthoDB" id="629393at2"/>
<keyword evidence="1" id="KW-1133">Transmembrane helix</keyword>
<dbReference type="PANTHER" id="PTHR30273:SF2">
    <property type="entry name" value="PROTEIN FECR"/>
    <property type="match status" value="1"/>
</dbReference>
<dbReference type="InterPro" id="IPR012373">
    <property type="entry name" value="Ferrdict_sens_TM"/>
</dbReference>
<keyword evidence="5" id="KW-1185">Reference proteome</keyword>
<dbReference type="Proteomes" id="UP000007590">
    <property type="component" value="Chromosome"/>
</dbReference>
<reference evidence="4" key="1">
    <citation type="submission" date="2012-02" db="EMBL/GenBank/DDBJ databases">
        <title>The complete genome of Solitalea canadensis DSM 3403.</title>
        <authorList>
            <consortium name="US DOE Joint Genome Institute (JGI-PGF)"/>
            <person name="Lucas S."/>
            <person name="Copeland A."/>
            <person name="Lapidus A."/>
            <person name="Glavina del Rio T."/>
            <person name="Dalin E."/>
            <person name="Tice H."/>
            <person name="Bruce D."/>
            <person name="Goodwin L."/>
            <person name="Pitluck S."/>
            <person name="Peters L."/>
            <person name="Ovchinnikova G."/>
            <person name="Lu M."/>
            <person name="Kyrpides N."/>
            <person name="Mavromatis K."/>
            <person name="Ivanova N."/>
            <person name="Brettin T."/>
            <person name="Detter J.C."/>
            <person name="Han C."/>
            <person name="Larimer F."/>
            <person name="Land M."/>
            <person name="Hauser L."/>
            <person name="Markowitz V."/>
            <person name="Cheng J.-F."/>
            <person name="Hugenholtz P."/>
            <person name="Woyke T."/>
            <person name="Wu D."/>
            <person name="Spring S."/>
            <person name="Schroeder M."/>
            <person name="Kopitz M."/>
            <person name="Brambilla E."/>
            <person name="Klenk H.-P."/>
            <person name="Eisen J.A."/>
        </authorList>
    </citation>
    <scope>NUCLEOTIDE SEQUENCE</scope>
    <source>
        <strain evidence="4">DSM 3403</strain>
    </source>
</reference>
<dbReference type="KEGG" id="scn:Solca_1505"/>
<feature type="domain" description="FecR protein" evidence="2">
    <location>
        <begin position="206"/>
        <end position="301"/>
    </location>
</feature>
<dbReference type="Pfam" id="PF16344">
    <property type="entry name" value="FecR_C"/>
    <property type="match status" value="1"/>
</dbReference>
<organism evidence="4 5">
    <name type="scientific">Solitalea canadensis (strain ATCC 29591 / DSM 3403 / JCM 21819 / LMG 8368 / NBRC 15130 / NCIMB 12057 / USAM 9D)</name>
    <name type="common">Flexibacter canadensis</name>
    <dbReference type="NCBI Taxonomy" id="929556"/>
    <lineage>
        <taxon>Bacteria</taxon>
        <taxon>Pseudomonadati</taxon>
        <taxon>Bacteroidota</taxon>
        <taxon>Sphingobacteriia</taxon>
        <taxon>Sphingobacteriales</taxon>
        <taxon>Sphingobacteriaceae</taxon>
        <taxon>Solitalea</taxon>
    </lineage>
</organism>
<evidence type="ECO:0000313" key="5">
    <source>
        <dbReference type="Proteomes" id="UP000007590"/>
    </source>
</evidence>
<dbReference type="RefSeq" id="WP_014679807.1">
    <property type="nucleotide sequence ID" value="NC_017770.1"/>
</dbReference>
<keyword evidence="1" id="KW-0812">Transmembrane</keyword>
<feature type="transmembrane region" description="Helical" evidence="1">
    <location>
        <begin position="100"/>
        <end position="123"/>
    </location>
</feature>
<evidence type="ECO:0000256" key="1">
    <source>
        <dbReference type="SAM" id="Phobius"/>
    </source>
</evidence>
<evidence type="ECO:0000259" key="2">
    <source>
        <dbReference type="Pfam" id="PF04773"/>
    </source>
</evidence>
<gene>
    <name evidence="4" type="ordered locus">Solca_1505</name>
</gene>
<dbReference type="HOGENOM" id="CLU_050192_1_0_10"/>
<sequence length="421" mass="47352">MNYNSYKAEDFAVDESFISYYHQSSQEHVAFWESWIVEHPEKVNEIKQAFKLIELLTWHGSEIKFQRNLEKLKTHIGFEDTSLSQVQLTQSIEKKLNWTVSWFSMTGVAATIIILLGIGFGIYRYQHTREINNTISVQAVDIAPGGNKATLTLADGRKINLNEAVNGTLAEQAGIKITKTEDGMLVYSVNKQDVNNAQLTVEHNIIQTPKGGQYQVNLSDGTKVWLNAASSIRYPNLFKGKERKVEITGEAYFEVAKNAKMPFKVLVNNQSEVVVLGTHFNINGYLDEETVRTTLIEGSVRVSSLSPTIKSHQTTILKPGQQSQINKVSGDINVAPADIEEAVAWKNGDFIFKKQPLTQILKAISRWYSVEIEYETNQLSQQTFSGVISRSKNLSAVLEILESTDQISFKIEGNKIKVKNK</sequence>
<evidence type="ECO:0000313" key="4">
    <source>
        <dbReference type="EMBL" id="AFD06580.1"/>
    </source>
</evidence>
<dbReference type="PANTHER" id="PTHR30273">
    <property type="entry name" value="PERIPLASMIC SIGNAL SENSOR AND SIGMA FACTOR ACTIVATOR FECR-RELATED"/>
    <property type="match status" value="1"/>
</dbReference>
<evidence type="ECO:0000259" key="3">
    <source>
        <dbReference type="Pfam" id="PF16344"/>
    </source>
</evidence>
<name>H8KQG4_SOLCM</name>
<dbReference type="FunFam" id="2.60.120.1440:FF:000001">
    <property type="entry name" value="Putative anti-sigma factor"/>
    <property type="match status" value="1"/>
</dbReference>
<dbReference type="eggNOG" id="COG3712">
    <property type="taxonomic scope" value="Bacteria"/>
</dbReference>
<keyword evidence="1" id="KW-0472">Membrane</keyword>
<dbReference type="GO" id="GO:0016989">
    <property type="term" value="F:sigma factor antagonist activity"/>
    <property type="evidence" value="ECO:0007669"/>
    <property type="project" value="TreeGrafter"/>
</dbReference>
<dbReference type="InterPro" id="IPR006860">
    <property type="entry name" value="FecR"/>
</dbReference>